<proteinExistence type="inferred from homology"/>
<dbReference type="EMBL" id="LDQA01000013">
    <property type="protein sequence ID" value="KTR07075.1"/>
    <property type="molecule type" value="Genomic_DNA"/>
</dbReference>
<dbReference type="InterPro" id="IPR036388">
    <property type="entry name" value="WH-like_DNA-bd_sf"/>
</dbReference>
<evidence type="ECO:0000313" key="3">
    <source>
        <dbReference type="Proteomes" id="UP000078529"/>
    </source>
</evidence>
<dbReference type="PATRIC" id="fig|401562.4.peg.688"/>
<dbReference type="Proteomes" id="UP000078529">
    <property type="component" value="Unassembled WGS sequence"/>
</dbReference>
<keyword evidence="3" id="KW-1185">Reference proteome</keyword>
<dbReference type="NCBIfam" id="NF047595">
    <property type="entry name" value="IS66_ISRel24_TnpA"/>
    <property type="match status" value="1"/>
</dbReference>
<dbReference type="GO" id="GO:0004803">
    <property type="term" value="F:transposase activity"/>
    <property type="evidence" value="ECO:0007669"/>
    <property type="project" value="InterPro"/>
</dbReference>
<name>A0A175RTC6_9HYPH</name>
<protein>
    <submittedName>
        <fullName evidence="2">Insertion sequence protein</fullName>
    </submittedName>
</protein>
<reference evidence="2 3" key="1">
    <citation type="journal article" date="2016" name="Front. Microbiol.">
        <title>Genomic Resource of Rice Seed Associated Bacteria.</title>
        <authorList>
            <person name="Midha S."/>
            <person name="Bansal K."/>
            <person name="Sharma S."/>
            <person name="Kumar N."/>
            <person name="Patil P.P."/>
            <person name="Chaudhry V."/>
            <person name="Patil P.B."/>
        </authorList>
    </citation>
    <scope>NUCLEOTIDE SEQUENCE [LARGE SCALE GENOMIC DNA]</scope>
    <source>
        <strain evidence="2 3">NS365</strain>
    </source>
</reference>
<dbReference type="AlphaFoldDB" id="A0A175RTC6"/>
<dbReference type="SUPFAM" id="SSF48295">
    <property type="entry name" value="TrpR-like"/>
    <property type="match status" value="1"/>
</dbReference>
<sequence>MSMSCADTGTEPVRRFEVFTGAGRRREWSEEAKAAIVAESYSGLESVSAVARRYGLGHSQLFTWRRQLRGPMKDADQASPLLPSSVIEQRFVPVVVAAPSVESKGPAPKRRPRTAGKAGPAIELMIDGVSVRIPKGTDPRTITAVIQALKGSS</sequence>
<dbReference type="GO" id="GO:0043565">
    <property type="term" value="F:sequence-specific DNA binding"/>
    <property type="evidence" value="ECO:0007669"/>
    <property type="project" value="InterPro"/>
</dbReference>
<dbReference type="Gene3D" id="1.10.10.10">
    <property type="entry name" value="Winged helix-like DNA-binding domain superfamily/Winged helix DNA-binding domain"/>
    <property type="match status" value="1"/>
</dbReference>
<comment type="similarity">
    <text evidence="1">Belongs to the transposase 8 family.</text>
</comment>
<evidence type="ECO:0000256" key="1">
    <source>
        <dbReference type="ARBA" id="ARBA00009964"/>
    </source>
</evidence>
<dbReference type="GO" id="GO:0006313">
    <property type="term" value="P:DNA transposition"/>
    <property type="evidence" value="ECO:0007669"/>
    <property type="project" value="InterPro"/>
</dbReference>
<accession>A0A175RTC6</accession>
<evidence type="ECO:0000313" key="2">
    <source>
        <dbReference type="EMBL" id="KTR07075.1"/>
    </source>
</evidence>
<dbReference type="InterPro" id="IPR002514">
    <property type="entry name" value="Transposase_8"/>
</dbReference>
<organism evidence="2 3">
    <name type="scientific">Aureimonas ureilytica</name>
    <dbReference type="NCBI Taxonomy" id="401562"/>
    <lineage>
        <taxon>Bacteria</taxon>
        <taxon>Pseudomonadati</taxon>
        <taxon>Pseudomonadota</taxon>
        <taxon>Alphaproteobacteria</taxon>
        <taxon>Hyphomicrobiales</taxon>
        <taxon>Aurantimonadaceae</taxon>
        <taxon>Aureimonas</taxon>
    </lineage>
</organism>
<dbReference type="PANTHER" id="PTHR37936">
    <property type="entry name" value="TRANSPOSASE INSC FOR INSERTION ELEMENT IS2A-RELATED"/>
    <property type="match status" value="1"/>
</dbReference>
<dbReference type="PANTHER" id="PTHR37936:SF3">
    <property type="entry name" value="TRANSPOSASE INSC FOR INSERTION ELEMENT IS2A-RELATED"/>
    <property type="match status" value="1"/>
</dbReference>
<dbReference type="RefSeq" id="WP_058599255.1">
    <property type="nucleotide sequence ID" value="NZ_LDQA01000013.1"/>
</dbReference>
<comment type="caution">
    <text evidence="2">The sequence shown here is derived from an EMBL/GenBank/DDBJ whole genome shotgun (WGS) entry which is preliminary data.</text>
</comment>
<dbReference type="InterPro" id="IPR010921">
    <property type="entry name" value="Trp_repressor/repl_initiator"/>
</dbReference>
<dbReference type="Pfam" id="PF01527">
    <property type="entry name" value="HTH_Tnp_1"/>
    <property type="match status" value="1"/>
</dbReference>
<gene>
    <name evidence="2" type="ORF">NS365_05380</name>
</gene>